<reference evidence="2" key="1">
    <citation type="submission" date="2018-03" db="EMBL/GenBank/DDBJ databases">
        <authorList>
            <person name="Sun L."/>
            <person name="Liu H."/>
            <person name="Chen W."/>
            <person name="Huang K."/>
            <person name="Liu W."/>
            <person name="Gao X."/>
        </authorList>
    </citation>
    <scope>NUCLEOTIDE SEQUENCE [LARGE SCALE GENOMIC DNA]</scope>
    <source>
        <strain evidence="2">SH9</strain>
    </source>
</reference>
<keyword evidence="2" id="KW-1185">Reference proteome</keyword>
<evidence type="ECO:0000313" key="2">
    <source>
        <dbReference type="Proteomes" id="UP000239772"/>
    </source>
</evidence>
<organism evidence="1 2">
    <name type="scientific">Alsobacter soli</name>
    <dbReference type="NCBI Taxonomy" id="2109933"/>
    <lineage>
        <taxon>Bacteria</taxon>
        <taxon>Pseudomonadati</taxon>
        <taxon>Pseudomonadota</taxon>
        <taxon>Alphaproteobacteria</taxon>
        <taxon>Hyphomicrobiales</taxon>
        <taxon>Alsobacteraceae</taxon>
        <taxon>Alsobacter</taxon>
    </lineage>
</organism>
<protein>
    <submittedName>
        <fullName evidence="1">Uncharacterized protein</fullName>
    </submittedName>
</protein>
<proteinExistence type="predicted"/>
<gene>
    <name evidence="1" type="ORF">SLNSH_23555</name>
</gene>
<name>A0A2T1HLS6_9HYPH</name>
<comment type="caution">
    <text evidence="1">The sequence shown here is derived from an EMBL/GenBank/DDBJ whole genome shotgun (WGS) entry which is preliminary data.</text>
</comment>
<dbReference type="Proteomes" id="UP000239772">
    <property type="component" value="Unassembled WGS sequence"/>
</dbReference>
<accession>A0A2T1HLS6</accession>
<dbReference type="EMBL" id="PVZS01000051">
    <property type="protein sequence ID" value="PSC02529.1"/>
    <property type="molecule type" value="Genomic_DNA"/>
</dbReference>
<evidence type="ECO:0000313" key="1">
    <source>
        <dbReference type="EMBL" id="PSC02529.1"/>
    </source>
</evidence>
<sequence>MKSLPDRNATVELLKKMTVPSPTAGGTVTCQAGERGAVVYQSNDHIIASVSDLVTGSPKAFLDLRLARIGIDFTLARE</sequence>
<dbReference type="AlphaFoldDB" id="A0A2T1HLS6"/>